<evidence type="ECO:0000313" key="1">
    <source>
        <dbReference type="EMBL" id="GMG55140.1"/>
    </source>
</evidence>
<protein>
    <submittedName>
        <fullName evidence="1">Unnamed protein product</fullName>
    </submittedName>
</protein>
<dbReference type="Proteomes" id="UP001165063">
    <property type="component" value="Unassembled WGS sequence"/>
</dbReference>
<dbReference type="EMBL" id="BSXU01005628">
    <property type="protein sequence ID" value="GMG55140.1"/>
    <property type="molecule type" value="Genomic_DNA"/>
</dbReference>
<accession>A0A9W6YYT2</accession>
<evidence type="ECO:0000313" key="2">
    <source>
        <dbReference type="Proteomes" id="UP001165063"/>
    </source>
</evidence>
<comment type="caution">
    <text evidence="1">The sequence shown here is derived from an EMBL/GenBank/DDBJ whole genome shotgun (WGS) entry which is preliminary data.</text>
</comment>
<sequence>MVWILGNTAYNTVEAPAERTVEEGPFAHFAFPFAELVGKPPDVVVVVGPEAEVVEFAAEPAVVAGTGTAFEKTGDWATDKYYPVSLIEYLGNYSLKFVELEVVVVVAAAAAVVVVVPE</sequence>
<keyword evidence="2" id="KW-1185">Reference proteome</keyword>
<proteinExistence type="predicted"/>
<dbReference type="AlphaFoldDB" id="A0A9W6YYT2"/>
<reference evidence="1" key="1">
    <citation type="submission" date="2023-04" db="EMBL/GenBank/DDBJ databases">
        <title>Ambrosiozyma monospora NBRC 1965.</title>
        <authorList>
            <person name="Ichikawa N."/>
            <person name="Sato H."/>
            <person name="Tonouchi N."/>
        </authorList>
    </citation>
    <scope>NUCLEOTIDE SEQUENCE</scope>
    <source>
        <strain evidence="1">NBRC 1965</strain>
    </source>
</reference>
<organism evidence="1 2">
    <name type="scientific">Ambrosiozyma monospora</name>
    <name type="common">Yeast</name>
    <name type="synonym">Endomycopsis monosporus</name>
    <dbReference type="NCBI Taxonomy" id="43982"/>
    <lineage>
        <taxon>Eukaryota</taxon>
        <taxon>Fungi</taxon>
        <taxon>Dikarya</taxon>
        <taxon>Ascomycota</taxon>
        <taxon>Saccharomycotina</taxon>
        <taxon>Pichiomycetes</taxon>
        <taxon>Pichiales</taxon>
        <taxon>Pichiaceae</taxon>
        <taxon>Ambrosiozyma</taxon>
    </lineage>
</organism>
<gene>
    <name evidence="1" type="ORF">Amon01_000751800</name>
</gene>
<name>A0A9W6YYT2_AMBMO</name>